<dbReference type="Proteomes" id="UP000675880">
    <property type="component" value="Unassembled WGS sequence"/>
</dbReference>
<evidence type="ECO:0000313" key="1">
    <source>
        <dbReference type="EMBL" id="CAE6745411.1"/>
    </source>
</evidence>
<evidence type="ECO:0008006" key="3">
    <source>
        <dbReference type="Google" id="ProtNLM"/>
    </source>
</evidence>
<comment type="caution">
    <text evidence="1">The sequence shown here is derived from an EMBL/GenBank/DDBJ whole genome shotgun (WGS) entry which is preliminary data.</text>
</comment>
<organism evidence="1 2">
    <name type="scientific">Nitrospira defluvii</name>
    <dbReference type="NCBI Taxonomy" id="330214"/>
    <lineage>
        <taxon>Bacteria</taxon>
        <taxon>Pseudomonadati</taxon>
        <taxon>Nitrospirota</taxon>
        <taxon>Nitrospiria</taxon>
        <taxon>Nitrospirales</taxon>
        <taxon>Nitrospiraceae</taxon>
        <taxon>Nitrospira</taxon>
    </lineage>
</organism>
<evidence type="ECO:0000313" key="2">
    <source>
        <dbReference type="Proteomes" id="UP000675880"/>
    </source>
</evidence>
<proteinExistence type="predicted"/>
<protein>
    <recommendedName>
        <fullName evidence="3">Transposase</fullName>
    </recommendedName>
</protein>
<accession>A0ABM8RCH4</accession>
<sequence>MQAECRSVSVHECHGSFVLPPQIVSRPVTAGSHHVARGVRSKYRITFAG</sequence>
<gene>
    <name evidence="1" type="ORF">NSPZN2_180014</name>
</gene>
<dbReference type="EMBL" id="CAJNBJ010000010">
    <property type="protein sequence ID" value="CAE6745411.1"/>
    <property type="molecule type" value="Genomic_DNA"/>
</dbReference>
<reference evidence="1 2" key="1">
    <citation type="submission" date="2021-02" db="EMBL/GenBank/DDBJ databases">
        <authorList>
            <person name="Han P."/>
        </authorList>
    </citation>
    <scope>NUCLEOTIDE SEQUENCE [LARGE SCALE GENOMIC DNA]</scope>
    <source>
        <strain evidence="1">Candidatus Nitrospira sp. ZN2</strain>
    </source>
</reference>
<keyword evidence="2" id="KW-1185">Reference proteome</keyword>
<name>A0ABM8RCH4_9BACT</name>